<dbReference type="Proteomes" id="UP000290253">
    <property type="component" value="Unassembled WGS sequence"/>
</dbReference>
<name>A0A4Q1SEF0_9BACT</name>
<dbReference type="EMBL" id="SDMK01000002">
    <property type="protein sequence ID" value="RXS95644.1"/>
    <property type="molecule type" value="Genomic_DNA"/>
</dbReference>
<dbReference type="InterPro" id="IPR003660">
    <property type="entry name" value="HAMP_dom"/>
</dbReference>
<evidence type="ECO:0000259" key="2">
    <source>
        <dbReference type="PROSITE" id="PS50885"/>
    </source>
</evidence>
<dbReference type="SUPFAM" id="SSF158472">
    <property type="entry name" value="HAMP domain-like"/>
    <property type="match status" value="1"/>
</dbReference>
<dbReference type="SMART" id="SM00304">
    <property type="entry name" value="HAMP"/>
    <property type="match status" value="1"/>
</dbReference>
<feature type="transmembrane region" description="Helical" evidence="1">
    <location>
        <begin position="213"/>
        <end position="236"/>
    </location>
</feature>
<dbReference type="Pfam" id="PF00672">
    <property type="entry name" value="HAMP"/>
    <property type="match status" value="1"/>
</dbReference>
<feature type="domain" description="HAMP" evidence="2">
    <location>
        <begin position="234"/>
        <end position="287"/>
    </location>
</feature>
<evidence type="ECO:0000256" key="1">
    <source>
        <dbReference type="SAM" id="Phobius"/>
    </source>
</evidence>
<evidence type="ECO:0000313" key="4">
    <source>
        <dbReference type="Proteomes" id="UP000290253"/>
    </source>
</evidence>
<dbReference type="InterPro" id="IPR021796">
    <property type="entry name" value="Tll0287-like_dom"/>
</dbReference>
<keyword evidence="4" id="KW-1185">Reference proteome</keyword>
<protein>
    <submittedName>
        <fullName evidence="3">DUF3365 domain-containing protein</fullName>
    </submittedName>
</protein>
<keyword evidence="1" id="KW-0472">Membrane</keyword>
<evidence type="ECO:0000313" key="3">
    <source>
        <dbReference type="EMBL" id="RXS95644.1"/>
    </source>
</evidence>
<reference evidence="3 4" key="1">
    <citation type="journal article" date="2016" name="Int. J. Syst. Evol. Microbiol.">
        <title>Acidipila dinghuensis sp. nov., an acidobacterium isolated from forest soil.</title>
        <authorList>
            <person name="Jiang Y.W."/>
            <person name="Wang J."/>
            <person name="Chen M.H."/>
            <person name="Lv Y.Y."/>
            <person name="Qiu L.H."/>
        </authorList>
    </citation>
    <scope>NUCLEOTIDE SEQUENCE [LARGE SCALE GENOMIC DNA]</scope>
    <source>
        <strain evidence="3 4">DHOF10</strain>
    </source>
</reference>
<dbReference type="PROSITE" id="PS50885">
    <property type="entry name" value="HAMP"/>
    <property type="match status" value="1"/>
</dbReference>
<feature type="transmembrane region" description="Helical" evidence="1">
    <location>
        <begin position="6"/>
        <end position="27"/>
    </location>
</feature>
<accession>A0A4Q1SEF0</accession>
<comment type="caution">
    <text evidence="3">The sequence shown here is derived from an EMBL/GenBank/DDBJ whole genome shotgun (WGS) entry which is preliminary data.</text>
</comment>
<dbReference type="OrthoDB" id="114218at2"/>
<dbReference type="Pfam" id="PF11845">
    <property type="entry name" value="Tll0287-like"/>
    <property type="match status" value="1"/>
</dbReference>
<dbReference type="GO" id="GO:0016020">
    <property type="term" value="C:membrane"/>
    <property type="evidence" value="ECO:0007669"/>
    <property type="project" value="InterPro"/>
</dbReference>
<dbReference type="GO" id="GO:0007165">
    <property type="term" value="P:signal transduction"/>
    <property type="evidence" value="ECO:0007669"/>
    <property type="project" value="InterPro"/>
</dbReference>
<dbReference type="Gene3D" id="6.10.340.10">
    <property type="match status" value="1"/>
</dbReference>
<dbReference type="CDD" id="cd06225">
    <property type="entry name" value="HAMP"/>
    <property type="match status" value="1"/>
</dbReference>
<proteinExistence type="predicted"/>
<keyword evidence="1" id="KW-0812">Transmembrane</keyword>
<dbReference type="RefSeq" id="WP_129208840.1">
    <property type="nucleotide sequence ID" value="NZ_BMGU01000004.1"/>
</dbReference>
<sequence length="292" mass="32471">MKLLVKFNLILLLVFGIGGVLIAHFAYSFLMGNARREVLEEAHLMMASATAVRDYTSADLSPLLQQNPRHRVHFLAETVPAFGATTTFDKLRRQYPDYTYKEATLNPTNPEDRATDWEADIVHTLRDHPDQTEVIGDRLTPSGTSLYLARPIRAAQPCLECHSVPSAAPHAMLTVYGSDNGFGWKKDEIVAAQIISVPQSVPIRIANEAWQRLLIFLVITLVLAVVALDAAVYWFVIRPLRVVSETADRVSRGEKDVPPVRIVGNDEIAVVAASFQRMQISLAKALRMIEGE</sequence>
<organism evidence="3 4">
    <name type="scientific">Silvibacterium dinghuense</name>
    <dbReference type="NCBI Taxonomy" id="1560006"/>
    <lineage>
        <taxon>Bacteria</taxon>
        <taxon>Pseudomonadati</taxon>
        <taxon>Acidobacteriota</taxon>
        <taxon>Terriglobia</taxon>
        <taxon>Terriglobales</taxon>
        <taxon>Acidobacteriaceae</taxon>
        <taxon>Silvibacterium</taxon>
    </lineage>
</organism>
<gene>
    <name evidence="3" type="ORF">ESZ00_13890</name>
</gene>
<keyword evidence="1" id="KW-1133">Transmembrane helix</keyword>
<dbReference type="AlphaFoldDB" id="A0A4Q1SEF0"/>